<keyword evidence="1" id="KW-0812">Transmembrane</keyword>
<dbReference type="EMBL" id="FOHO01000001">
    <property type="protein sequence ID" value="SES71688.1"/>
    <property type="molecule type" value="Genomic_DNA"/>
</dbReference>
<feature type="transmembrane region" description="Helical" evidence="1">
    <location>
        <begin position="183"/>
        <end position="203"/>
    </location>
</feature>
<keyword evidence="2" id="KW-0732">Signal</keyword>
<feature type="signal peptide" evidence="2">
    <location>
        <begin position="1"/>
        <end position="22"/>
    </location>
</feature>
<keyword evidence="4" id="KW-1185">Reference proteome</keyword>
<dbReference type="AlphaFoldDB" id="A0A1H9YRD3"/>
<dbReference type="OrthoDB" id="7859532at2"/>
<reference evidence="3 4" key="1">
    <citation type="submission" date="2016-10" db="EMBL/GenBank/DDBJ databases">
        <authorList>
            <person name="de Groot N.N."/>
        </authorList>
    </citation>
    <scope>NUCLEOTIDE SEQUENCE [LARGE SCALE GENOMIC DNA]</scope>
    <source>
        <strain evidence="3 4">DSM 17862</strain>
    </source>
</reference>
<keyword evidence="1" id="KW-1133">Transmembrane helix</keyword>
<dbReference type="InterPro" id="IPR022472">
    <property type="entry name" value="VPLPA-CTERM"/>
</dbReference>
<accession>A0A1H9YRD3</accession>
<evidence type="ECO:0000313" key="3">
    <source>
        <dbReference type="EMBL" id="SES71688.1"/>
    </source>
</evidence>
<keyword evidence="1" id="KW-0472">Membrane</keyword>
<protein>
    <submittedName>
        <fullName evidence="3">VPLPA-CTERM protein sorting domain-containing protein</fullName>
    </submittedName>
</protein>
<proteinExistence type="predicted"/>
<feature type="chain" id="PRO_5011452208" evidence="2">
    <location>
        <begin position="23"/>
        <end position="209"/>
    </location>
</feature>
<evidence type="ECO:0000256" key="2">
    <source>
        <dbReference type="SAM" id="SignalP"/>
    </source>
</evidence>
<sequence length="209" mass="21913">MKLKNLAVATAAAALLATGASAASLSLIGSGYASQTISNYDLAPNLNGQTVTYLTGAAKGTTNGLYLDGAAKITYTFIGSEAGNLNYSASAANSWSIFETDDIGTTRMSTQLSSGLLKFSFETDEPVVNQGEIRNHGVAVPNSPDFAIGYYTDGTSWYAMFDDLAQNDRDFDDFVLRIDIAPVPIPAAGFLLLGGLGAMGAVARRRKKS</sequence>
<dbReference type="RefSeq" id="WP_090731893.1">
    <property type="nucleotide sequence ID" value="NZ_FOHO01000001.1"/>
</dbReference>
<name>A0A1H9YRD3_9RHOB</name>
<evidence type="ECO:0000313" key="4">
    <source>
        <dbReference type="Proteomes" id="UP000199180"/>
    </source>
</evidence>
<dbReference type="Proteomes" id="UP000199180">
    <property type="component" value="Unassembled WGS sequence"/>
</dbReference>
<organism evidence="3 4">
    <name type="scientific">Paracoccus homiensis</name>
    <dbReference type="NCBI Taxonomy" id="364199"/>
    <lineage>
        <taxon>Bacteria</taxon>
        <taxon>Pseudomonadati</taxon>
        <taxon>Pseudomonadota</taxon>
        <taxon>Alphaproteobacteria</taxon>
        <taxon>Rhodobacterales</taxon>
        <taxon>Paracoccaceae</taxon>
        <taxon>Paracoccus</taxon>
    </lineage>
</organism>
<evidence type="ECO:0000256" key="1">
    <source>
        <dbReference type="SAM" id="Phobius"/>
    </source>
</evidence>
<dbReference type="NCBIfam" id="TIGR03370">
    <property type="entry name" value="VPLPA-CTERM"/>
    <property type="match status" value="1"/>
</dbReference>
<gene>
    <name evidence="3" type="ORF">SAMN04489858_101276</name>
</gene>